<sequence>MKIIRFLLTILTILLLSISIAFAGIPGITKPFDPPNYYSPTSVSIPDSAPSPFALKDLAAQGYKVHDVINSKKDIISTIKTYIDMLQNITLFDTKSNDLKHSNDTNEDIPVLFSDIQDRINYTEDINLQDIDNMLYNSSTIIASNPYKQKNISLKDKYNYLNKIYATTLSYAKNDLNSYDERKQALLKTIQSLNSIETTMQAQEKNSEIDTLRYIEEKYRQQLIYELTVLKIAKLKDTEDSTLREKITTQNILNMQVEDPYNPSDYYKENYTKPKAIGFVDFK</sequence>
<comment type="caution">
    <text evidence="1">The sequence shown here is derived from an EMBL/GenBank/DDBJ whole genome shotgun (WGS) entry which is preliminary data.</text>
</comment>
<evidence type="ECO:0000313" key="2">
    <source>
        <dbReference type="Proteomes" id="UP001198190"/>
    </source>
</evidence>
<gene>
    <name evidence="1" type="ORF">LIY65_11025</name>
</gene>
<proteinExistence type="predicted"/>
<dbReference type="EMBL" id="JAJCGD010000042">
    <property type="protein sequence ID" value="MCB6829224.1"/>
    <property type="molecule type" value="Genomic_DNA"/>
</dbReference>
<accession>A0AAW4U8X2</accession>
<reference evidence="1" key="1">
    <citation type="submission" date="2021-10" db="EMBL/GenBank/DDBJ databases">
        <title>Collection of gut derived symbiotic bacterial strains cultured from healthy donors.</title>
        <authorList>
            <person name="Lin H."/>
            <person name="Littmann E."/>
            <person name="Claire K."/>
            <person name="Pamer E."/>
        </authorList>
    </citation>
    <scope>NUCLEOTIDE SEQUENCE</scope>
    <source>
        <strain evidence="1">MSK.7.16</strain>
    </source>
</reference>
<dbReference type="AlphaFoldDB" id="A0AAW4U8X2"/>
<dbReference type="RefSeq" id="WP_117898241.1">
    <property type="nucleotide sequence ID" value="NZ_CATXHE010000027.1"/>
</dbReference>
<name>A0AAW4U8X2_9FIRM</name>
<protein>
    <submittedName>
        <fullName evidence="1">Uncharacterized protein</fullName>
    </submittedName>
</protein>
<evidence type="ECO:0000313" key="1">
    <source>
        <dbReference type="EMBL" id="MCB6829224.1"/>
    </source>
</evidence>
<dbReference type="Proteomes" id="UP001198190">
    <property type="component" value="Unassembled WGS sequence"/>
</dbReference>
<organism evidence="1 2">
    <name type="scientific">Megamonas funiformis</name>
    <dbReference type="NCBI Taxonomy" id="437897"/>
    <lineage>
        <taxon>Bacteria</taxon>
        <taxon>Bacillati</taxon>
        <taxon>Bacillota</taxon>
        <taxon>Negativicutes</taxon>
        <taxon>Selenomonadales</taxon>
        <taxon>Selenomonadaceae</taxon>
        <taxon>Megamonas</taxon>
    </lineage>
</organism>